<evidence type="ECO:0000313" key="3">
    <source>
        <dbReference type="Proteomes" id="UP001212602"/>
    </source>
</evidence>
<comment type="caution">
    <text evidence="2">The sequence shown here is derived from an EMBL/GenBank/DDBJ whole genome shotgun (WGS) entry which is preliminary data.</text>
</comment>
<gene>
    <name evidence="2" type="ORF">PGB34_23015</name>
</gene>
<keyword evidence="1" id="KW-0472">Membrane</keyword>
<feature type="transmembrane region" description="Helical" evidence="1">
    <location>
        <begin position="12"/>
        <end position="40"/>
    </location>
</feature>
<evidence type="ECO:0000256" key="1">
    <source>
        <dbReference type="SAM" id="Phobius"/>
    </source>
</evidence>
<dbReference type="AlphaFoldDB" id="A0AAE3T2N7"/>
<keyword evidence="1" id="KW-1133">Transmembrane helix</keyword>
<name>A0AAE3T2N7_9BURK</name>
<reference evidence="2" key="1">
    <citation type="submission" date="2023-01" db="EMBL/GenBank/DDBJ databases">
        <title>Xenophilus mangrovi sp. nov., isolated from soil of Mangrove nature reserve.</title>
        <authorList>
            <person name="Xu S."/>
            <person name="Liu Z."/>
            <person name="Xu Y."/>
        </authorList>
    </citation>
    <scope>NUCLEOTIDE SEQUENCE</scope>
    <source>
        <strain evidence="2">YW8</strain>
    </source>
</reference>
<feature type="transmembrane region" description="Helical" evidence="1">
    <location>
        <begin position="52"/>
        <end position="73"/>
    </location>
</feature>
<dbReference type="Proteomes" id="UP001212602">
    <property type="component" value="Unassembled WGS sequence"/>
</dbReference>
<keyword evidence="3" id="KW-1185">Reference proteome</keyword>
<evidence type="ECO:0000313" key="2">
    <source>
        <dbReference type="EMBL" id="MDA7419256.1"/>
    </source>
</evidence>
<proteinExistence type="predicted"/>
<dbReference type="RefSeq" id="WP_271430457.1">
    <property type="nucleotide sequence ID" value="NZ_JAQIPB010000019.1"/>
</dbReference>
<protein>
    <submittedName>
        <fullName evidence="2">Uncharacterized protein</fullName>
    </submittedName>
</protein>
<dbReference type="EMBL" id="JAQIPB010000019">
    <property type="protein sequence ID" value="MDA7419256.1"/>
    <property type="molecule type" value="Genomic_DNA"/>
</dbReference>
<keyword evidence="1" id="KW-0812">Transmembrane</keyword>
<organism evidence="2 3">
    <name type="scientific">Xenophilus arseniciresistens</name>
    <dbReference type="NCBI Taxonomy" id="1283306"/>
    <lineage>
        <taxon>Bacteria</taxon>
        <taxon>Pseudomonadati</taxon>
        <taxon>Pseudomonadota</taxon>
        <taxon>Betaproteobacteria</taxon>
        <taxon>Burkholderiales</taxon>
        <taxon>Comamonadaceae</taxon>
        <taxon>Xenophilus</taxon>
    </lineage>
</organism>
<accession>A0AAE3T2N7</accession>
<sequence>MKRRSDCAMLIYFLFLFLIIYGIGLPLLLLVGVPLIQWIIHGVLDFSLKGSGFLGLLLLIVGMTLVSAAAMWVEGKIHKRW</sequence>